<dbReference type="EMBL" id="PGTY01000001">
    <property type="protein sequence ID" value="PJI92070.1"/>
    <property type="molecule type" value="Genomic_DNA"/>
</dbReference>
<protein>
    <submittedName>
        <fullName evidence="1">Uncharacterized protein</fullName>
    </submittedName>
</protein>
<reference evidence="1 2" key="1">
    <citation type="submission" date="2017-11" db="EMBL/GenBank/DDBJ databases">
        <title>Genomic Encyclopedia of Archaeal and Bacterial Type Strains, Phase II (KMG-II): From Individual Species to Whole Genera.</title>
        <authorList>
            <person name="Goeker M."/>
        </authorList>
    </citation>
    <scope>NUCLEOTIDE SEQUENCE [LARGE SCALE GENOMIC DNA]</scope>
    <source>
        <strain evidence="1 2">DSM 29128</strain>
    </source>
</reference>
<name>A0A2M8WMC2_9RHOB</name>
<keyword evidence="2" id="KW-1185">Reference proteome</keyword>
<evidence type="ECO:0000313" key="1">
    <source>
        <dbReference type="EMBL" id="PJI92070.1"/>
    </source>
</evidence>
<dbReference type="OrthoDB" id="7857658at2"/>
<evidence type="ECO:0000313" key="2">
    <source>
        <dbReference type="Proteomes" id="UP000228531"/>
    </source>
</evidence>
<gene>
    <name evidence="1" type="ORF">BC777_0914</name>
</gene>
<organism evidence="1 2">
    <name type="scientific">Yoonia maricola</name>
    <dbReference type="NCBI Taxonomy" id="420999"/>
    <lineage>
        <taxon>Bacteria</taxon>
        <taxon>Pseudomonadati</taxon>
        <taxon>Pseudomonadota</taxon>
        <taxon>Alphaproteobacteria</taxon>
        <taxon>Rhodobacterales</taxon>
        <taxon>Paracoccaceae</taxon>
        <taxon>Yoonia</taxon>
    </lineage>
</organism>
<dbReference type="AlphaFoldDB" id="A0A2M8WMC2"/>
<accession>A0A2M8WMC2</accession>
<dbReference type="Proteomes" id="UP000228531">
    <property type="component" value="Unassembled WGS sequence"/>
</dbReference>
<sequence>MKDPELELLIKQLETTRDMSIADFDGVIHALGFLRPDVETPLADRIGTSDQAILIADDAFPNWSIHIRGRANDRDGHWHCTLRENERRDSDAVIGAGRAPVLGQAILAAVLRLAMIQKK</sequence>
<dbReference type="RefSeq" id="WP_100366929.1">
    <property type="nucleotide sequence ID" value="NZ_PGTY01000001.1"/>
</dbReference>
<comment type="caution">
    <text evidence="1">The sequence shown here is derived from an EMBL/GenBank/DDBJ whole genome shotgun (WGS) entry which is preliminary data.</text>
</comment>
<proteinExistence type="predicted"/>